<dbReference type="InterPro" id="IPR052974">
    <property type="entry name" value="GH79_Enzymes"/>
</dbReference>
<accession>A0A1H4JVC4</accession>
<dbReference type="RefSeq" id="WP_083350309.1">
    <property type="nucleotide sequence ID" value="NZ_FNSD01000001.1"/>
</dbReference>
<dbReference type="GO" id="GO:0016020">
    <property type="term" value="C:membrane"/>
    <property type="evidence" value="ECO:0007669"/>
    <property type="project" value="InterPro"/>
</dbReference>
<evidence type="ECO:0000313" key="2">
    <source>
        <dbReference type="EMBL" id="SEB50153.1"/>
    </source>
</evidence>
<sequence>MNTKTAPAEHSQPQDNESRNTTIVSRRDVLLGMAALSGTTLLDAPMMRAMSLEAATVTVTVGSAAGATIPSDYTGLSYETSQLTHPAFFAKEALVLERYFRLLGKDGVLRIGGNMSEFTFWNTKSTGEGSPTDVEGPDPGKGSDRTFQIPPVAIDHLAAFLERTGWKLIYGLNLRAGSAEIAADEAEYVSRKVGSKLIALQFGNEPDLFKEASDASKHWTYNEFIAKWQTFYDTVHSRVPHVPIAGPDTSFQPVWMKRFAEEEKGKFQLLTGHYYAGGPPTDPKMTTEFLLEPNTRLVDHVLRAIEIAKANDVPYRMSEGNTCYGAGKKGVSDTFASALWVLDFWLALAQQGSVGVNLHGGGNGYYTPIAGSPQAGFVARPIFYGMMLAGQFAGAQLLPCTSESGGKNVVGYAARKSKEVLVAVINRGSIASTVEITPPVGAGKASVWRLEAPAVDSTSGVTLAGASVDADGKWSPAKIETLRISAGKGSLALPAYSAALVRFSI</sequence>
<dbReference type="Pfam" id="PF03662">
    <property type="entry name" value="Glyco_hydro_79n"/>
    <property type="match status" value="1"/>
</dbReference>
<gene>
    <name evidence="2" type="ORF">SAMN05443244_0837</name>
</gene>
<dbReference type="AlphaFoldDB" id="A0A1H4JVC4"/>
<proteinExistence type="predicted"/>
<feature type="region of interest" description="Disordered" evidence="1">
    <location>
        <begin position="1"/>
        <end position="22"/>
    </location>
</feature>
<dbReference type="InterPro" id="IPR017853">
    <property type="entry name" value="GH"/>
</dbReference>
<dbReference type="EMBL" id="FNSD01000001">
    <property type="protein sequence ID" value="SEB50153.1"/>
    <property type="molecule type" value="Genomic_DNA"/>
</dbReference>
<dbReference type="OrthoDB" id="5166947at2"/>
<dbReference type="InterPro" id="IPR005199">
    <property type="entry name" value="Glyco_hydro_79"/>
</dbReference>
<dbReference type="InterPro" id="IPR013780">
    <property type="entry name" value="Glyco_hydro_b"/>
</dbReference>
<dbReference type="PANTHER" id="PTHR36183">
    <property type="entry name" value="BETA-GLUCURONIDASE"/>
    <property type="match status" value="1"/>
</dbReference>
<feature type="region of interest" description="Disordered" evidence="1">
    <location>
        <begin position="122"/>
        <end position="142"/>
    </location>
</feature>
<reference evidence="2 3" key="1">
    <citation type="submission" date="2016-10" db="EMBL/GenBank/DDBJ databases">
        <authorList>
            <person name="de Groot N.N."/>
        </authorList>
    </citation>
    <scope>NUCLEOTIDE SEQUENCE [LARGE SCALE GENOMIC DNA]</scope>
    <source>
        <strain evidence="2 3">AB35.6</strain>
    </source>
</reference>
<dbReference type="SUPFAM" id="SSF51445">
    <property type="entry name" value="(Trans)glycosidases"/>
    <property type="match status" value="1"/>
</dbReference>
<dbReference type="Gene3D" id="3.20.20.80">
    <property type="entry name" value="Glycosidases"/>
    <property type="match status" value="1"/>
</dbReference>
<dbReference type="Proteomes" id="UP000182409">
    <property type="component" value="Unassembled WGS sequence"/>
</dbReference>
<organism evidence="2 3">
    <name type="scientific">Terriglobus roseus</name>
    <dbReference type="NCBI Taxonomy" id="392734"/>
    <lineage>
        <taxon>Bacteria</taxon>
        <taxon>Pseudomonadati</taxon>
        <taxon>Acidobacteriota</taxon>
        <taxon>Terriglobia</taxon>
        <taxon>Terriglobales</taxon>
        <taxon>Acidobacteriaceae</taxon>
        <taxon>Terriglobus</taxon>
    </lineage>
</organism>
<dbReference type="GO" id="GO:0016798">
    <property type="term" value="F:hydrolase activity, acting on glycosyl bonds"/>
    <property type="evidence" value="ECO:0007669"/>
    <property type="project" value="InterPro"/>
</dbReference>
<keyword evidence="2" id="KW-0378">Hydrolase</keyword>
<dbReference type="PANTHER" id="PTHR36183:SF2">
    <property type="entry name" value="BETA-GLUCURONIDASE C-TERMINAL DOMAIN-CONTAINING PROTEIN"/>
    <property type="match status" value="1"/>
</dbReference>
<evidence type="ECO:0000313" key="3">
    <source>
        <dbReference type="Proteomes" id="UP000182409"/>
    </source>
</evidence>
<protein>
    <submittedName>
        <fullName evidence="2">Glycosyl hydrolase family 79, N-terminal domain</fullName>
    </submittedName>
</protein>
<dbReference type="Gene3D" id="2.60.40.1180">
    <property type="entry name" value="Golgi alpha-mannosidase II"/>
    <property type="match status" value="1"/>
</dbReference>
<name>A0A1H4JVC4_9BACT</name>
<evidence type="ECO:0000256" key="1">
    <source>
        <dbReference type="SAM" id="MobiDB-lite"/>
    </source>
</evidence>